<dbReference type="CDD" id="cd01007">
    <property type="entry name" value="PBP2_BvgS_HisK_like"/>
    <property type="match status" value="1"/>
</dbReference>
<dbReference type="PANTHER" id="PTHR43065:SF47">
    <property type="match status" value="1"/>
</dbReference>
<dbReference type="SUPFAM" id="SSF55874">
    <property type="entry name" value="ATPase domain of HSP90 chaperone/DNA topoisomerase II/histidine kinase"/>
    <property type="match status" value="1"/>
</dbReference>
<dbReference type="CDD" id="cd00082">
    <property type="entry name" value="HisKA"/>
    <property type="match status" value="1"/>
</dbReference>
<dbReference type="Gene3D" id="1.10.287.130">
    <property type="match status" value="1"/>
</dbReference>
<dbReference type="CDD" id="cd00075">
    <property type="entry name" value="HATPase"/>
    <property type="match status" value="1"/>
</dbReference>
<evidence type="ECO:0000256" key="3">
    <source>
        <dbReference type="ARBA" id="ARBA00022553"/>
    </source>
</evidence>
<name>A0A6L6PVU6_9BURK</name>
<feature type="signal peptide" evidence="6">
    <location>
        <begin position="1"/>
        <end position="33"/>
    </location>
</feature>
<dbReference type="InterPro" id="IPR004358">
    <property type="entry name" value="Sig_transdc_His_kin-like_C"/>
</dbReference>
<dbReference type="SMART" id="SM00388">
    <property type="entry name" value="HisKA"/>
    <property type="match status" value="1"/>
</dbReference>
<dbReference type="Pfam" id="PF00497">
    <property type="entry name" value="SBP_bac_3"/>
    <property type="match status" value="1"/>
</dbReference>
<comment type="catalytic activity">
    <reaction evidence="1">
        <text>ATP + protein L-histidine = ADP + protein N-phospho-L-histidine.</text>
        <dbReference type="EC" id="2.7.13.3"/>
    </reaction>
</comment>
<keyword evidence="5" id="KW-0472">Membrane</keyword>
<dbReference type="InterPro" id="IPR005467">
    <property type="entry name" value="His_kinase_dom"/>
</dbReference>
<dbReference type="PANTHER" id="PTHR43065">
    <property type="entry name" value="SENSOR HISTIDINE KINASE"/>
    <property type="match status" value="1"/>
</dbReference>
<feature type="transmembrane region" description="Helical" evidence="5">
    <location>
        <begin position="289"/>
        <end position="310"/>
    </location>
</feature>
<keyword evidence="6" id="KW-0732">Signal</keyword>
<dbReference type="GO" id="GO:0000155">
    <property type="term" value="F:phosphorelay sensor kinase activity"/>
    <property type="evidence" value="ECO:0007669"/>
    <property type="project" value="InterPro"/>
</dbReference>
<evidence type="ECO:0000256" key="4">
    <source>
        <dbReference type="SAM" id="Coils"/>
    </source>
</evidence>
<dbReference type="Gene3D" id="3.30.565.10">
    <property type="entry name" value="Histidine kinase-like ATPase, C-terminal domain"/>
    <property type="match status" value="1"/>
</dbReference>
<dbReference type="PROSITE" id="PS50109">
    <property type="entry name" value="HIS_KIN"/>
    <property type="match status" value="1"/>
</dbReference>
<feature type="coiled-coil region" evidence="4">
    <location>
        <begin position="324"/>
        <end position="369"/>
    </location>
</feature>
<dbReference type="OrthoDB" id="9812260at2"/>
<evidence type="ECO:0000313" key="9">
    <source>
        <dbReference type="Proteomes" id="UP000484015"/>
    </source>
</evidence>
<dbReference type="SUPFAM" id="SSF47384">
    <property type="entry name" value="Homodimeric domain of signal transducing histidine kinase"/>
    <property type="match status" value="1"/>
</dbReference>
<evidence type="ECO:0000256" key="2">
    <source>
        <dbReference type="ARBA" id="ARBA00012438"/>
    </source>
</evidence>
<dbReference type="Gene3D" id="3.40.190.10">
    <property type="entry name" value="Periplasmic binding protein-like II"/>
    <property type="match status" value="2"/>
</dbReference>
<keyword evidence="5" id="KW-0812">Transmembrane</keyword>
<keyword evidence="4" id="KW-0175">Coiled coil</keyword>
<dbReference type="SUPFAM" id="SSF53850">
    <property type="entry name" value="Periplasmic binding protein-like II"/>
    <property type="match status" value="1"/>
</dbReference>
<evidence type="ECO:0000256" key="1">
    <source>
        <dbReference type="ARBA" id="ARBA00000085"/>
    </source>
</evidence>
<keyword evidence="3" id="KW-0597">Phosphoprotein</keyword>
<dbReference type="Proteomes" id="UP000484015">
    <property type="component" value="Unassembled WGS sequence"/>
</dbReference>
<dbReference type="InterPro" id="IPR003661">
    <property type="entry name" value="HisK_dim/P_dom"/>
</dbReference>
<evidence type="ECO:0000313" key="8">
    <source>
        <dbReference type="EMBL" id="MTW01341.1"/>
    </source>
</evidence>
<dbReference type="InterPro" id="IPR036890">
    <property type="entry name" value="HATPase_C_sf"/>
</dbReference>
<dbReference type="EC" id="2.7.13.3" evidence="2"/>
<evidence type="ECO:0000259" key="7">
    <source>
        <dbReference type="PROSITE" id="PS50109"/>
    </source>
</evidence>
<sequence length="638" mass="69907">MRTARDRIAALYAQALAWLCLLLLALVASPPQAQEMAADTPHALFLTVPQRAWLAEHPVLKVAVDTNRAPVEWRGEDGVMRGISPNMLQRIETMLGVRFELVPSASIADQIDKLKRGEVDIVSAISQTPERSKYLSVTAPFITTPIVIYNRVGAPPTGGLAGLAGKRVGVSARTNVEESLRKDWTAIHTVPVQNFREATDWLRSGDLDAFVGPLMTGTHQLVEQGASDIRVAGETDYAYQIGYGIRNELAPLLPLMDMALAAIPRAERDAIRQKWSTIQFSHDIDYRPLGALALAVLVAIVFIVQLRVMVKRRTAQLQDEVSVRRAREEEIRELNAALEQRVEQRTAQLRQANEELQLAADQLVQTEKVASLGRLVAGIAHELNTPLGSTLTAATTLRDLVRDFGDGLSNGALKRSQAEELVRQCQQACGIIERNSHRAAGLIENFKEIAVDQASERRRRFRLRTTVEEVIITHRNAWKSTPHTITVEIPDTVELDSFPGPLAQVLSNLLENSLVHAFANHPAGRVTIHASVTEQRVCLSYSDNGAGIPTEFRNKVYDPFFTTRMGQGGSGLGLYIVQTLVSGVLGGTIALHSEPGNGTQFHITLPLVAPEPNDATAQATHGVVGLPVNETEPQRRIA</sequence>
<evidence type="ECO:0000256" key="6">
    <source>
        <dbReference type="SAM" id="SignalP"/>
    </source>
</evidence>
<organism evidence="8 9">
    <name type="scientific">Pseudoduganella ginsengisoli</name>
    <dbReference type="NCBI Taxonomy" id="1462440"/>
    <lineage>
        <taxon>Bacteria</taxon>
        <taxon>Pseudomonadati</taxon>
        <taxon>Pseudomonadota</taxon>
        <taxon>Betaproteobacteria</taxon>
        <taxon>Burkholderiales</taxon>
        <taxon>Oxalobacteraceae</taxon>
        <taxon>Telluria group</taxon>
        <taxon>Pseudoduganella</taxon>
    </lineage>
</organism>
<evidence type="ECO:0000256" key="5">
    <source>
        <dbReference type="SAM" id="Phobius"/>
    </source>
</evidence>
<protein>
    <recommendedName>
        <fullName evidence="2">histidine kinase</fullName>
        <ecNumber evidence="2">2.7.13.3</ecNumber>
    </recommendedName>
</protein>
<dbReference type="SMART" id="SM00387">
    <property type="entry name" value="HATPase_c"/>
    <property type="match status" value="1"/>
</dbReference>
<proteinExistence type="predicted"/>
<dbReference type="InterPro" id="IPR003594">
    <property type="entry name" value="HATPase_dom"/>
</dbReference>
<feature type="chain" id="PRO_5026877588" description="histidine kinase" evidence="6">
    <location>
        <begin position="34"/>
        <end position="638"/>
    </location>
</feature>
<dbReference type="InterPro" id="IPR001638">
    <property type="entry name" value="Solute-binding_3/MltF_N"/>
</dbReference>
<dbReference type="AlphaFoldDB" id="A0A6L6PVU6"/>
<dbReference type="PRINTS" id="PR00344">
    <property type="entry name" value="BCTRLSENSOR"/>
</dbReference>
<keyword evidence="9" id="KW-1185">Reference proteome</keyword>
<feature type="domain" description="Histidine kinase" evidence="7">
    <location>
        <begin position="378"/>
        <end position="609"/>
    </location>
</feature>
<dbReference type="SMART" id="SM00062">
    <property type="entry name" value="PBPb"/>
    <property type="match status" value="1"/>
</dbReference>
<keyword evidence="5" id="KW-1133">Transmembrane helix</keyword>
<reference evidence="8 9" key="1">
    <citation type="submission" date="2019-11" db="EMBL/GenBank/DDBJ databases">
        <title>Type strains purchased from KCTC, JCM and DSMZ.</title>
        <authorList>
            <person name="Lu H."/>
        </authorList>
    </citation>
    <scope>NUCLEOTIDE SEQUENCE [LARGE SCALE GENOMIC DNA]</scope>
    <source>
        <strain evidence="8 9">KCTC 42409</strain>
    </source>
</reference>
<accession>A0A6L6PVU6</accession>
<comment type="caution">
    <text evidence="8">The sequence shown here is derived from an EMBL/GenBank/DDBJ whole genome shotgun (WGS) entry which is preliminary data.</text>
</comment>
<dbReference type="Pfam" id="PF02518">
    <property type="entry name" value="HATPase_c"/>
    <property type="match status" value="1"/>
</dbReference>
<gene>
    <name evidence="8" type="ORF">GM668_04475</name>
</gene>
<dbReference type="EMBL" id="WNLA01000001">
    <property type="protein sequence ID" value="MTW01341.1"/>
    <property type="molecule type" value="Genomic_DNA"/>
</dbReference>
<dbReference type="InterPro" id="IPR036097">
    <property type="entry name" value="HisK_dim/P_sf"/>
</dbReference>